<evidence type="ECO:0000259" key="15">
    <source>
        <dbReference type="Pfam" id="PF02225"/>
    </source>
</evidence>
<keyword evidence="8 14" id="KW-0479">Metal-binding</keyword>
<dbReference type="Pfam" id="PF04389">
    <property type="entry name" value="Peptidase_M28"/>
    <property type="match status" value="1"/>
</dbReference>
<keyword evidence="13" id="KW-0325">Glycoprotein</keyword>
<keyword evidence="7 14" id="KW-0645">Protease</keyword>
<dbReference type="PANTHER" id="PTHR12147:SF57">
    <property type="entry name" value="PEPTIDE HYDROLASE"/>
    <property type="match status" value="1"/>
</dbReference>
<keyword evidence="10 14" id="KW-0378">Hydrolase</keyword>
<evidence type="ECO:0000259" key="16">
    <source>
        <dbReference type="Pfam" id="PF04389"/>
    </source>
</evidence>
<proteinExistence type="inferred from homology"/>
<dbReference type="Gene3D" id="3.50.30.30">
    <property type="match status" value="1"/>
</dbReference>
<dbReference type="AlphaFoldDB" id="A0A084ASA8"/>
<dbReference type="Gene3D" id="3.40.630.10">
    <property type="entry name" value="Zn peptidases"/>
    <property type="match status" value="1"/>
</dbReference>
<evidence type="ECO:0000256" key="10">
    <source>
        <dbReference type="ARBA" id="ARBA00022801"/>
    </source>
</evidence>
<dbReference type="InterPro" id="IPR045175">
    <property type="entry name" value="M28_fam"/>
</dbReference>
<evidence type="ECO:0000256" key="13">
    <source>
        <dbReference type="ARBA" id="ARBA00023180"/>
    </source>
</evidence>
<dbReference type="EC" id="3.4.-.-" evidence="14"/>
<reference evidence="17 18" key="1">
    <citation type="journal article" date="2014" name="BMC Genomics">
        <title>Comparative genome sequencing reveals chemotype-specific gene clusters in the toxigenic black mold Stachybotrys.</title>
        <authorList>
            <person name="Semeiks J."/>
            <person name="Borek D."/>
            <person name="Otwinowski Z."/>
            <person name="Grishin N.V."/>
        </authorList>
    </citation>
    <scope>NUCLEOTIDE SEQUENCE [LARGE SCALE GENOMIC DNA]</scope>
    <source>
        <strain evidence="18">CBS 109288 / IBT 7711</strain>
    </source>
</reference>
<dbReference type="PANTHER" id="PTHR12147">
    <property type="entry name" value="METALLOPEPTIDASE M28 FAMILY MEMBER"/>
    <property type="match status" value="1"/>
</dbReference>
<dbReference type="HOGENOM" id="CLU_024336_0_2_1"/>
<evidence type="ECO:0000256" key="9">
    <source>
        <dbReference type="ARBA" id="ARBA00022729"/>
    </source>
</evidence>
<dbReference type="InterPro" id="IPR046450">
    <property type="entry name" value="PA_dom_sf"/>
</dbReference>
<feature type="domain" description="Peptidase M28" evidence="16">
    <location>
        <begin position="229"/>
        <end position="447"/>
    </location>
</feature>
<dbReference type="GO" id="GO:0008235">
    <property type="term" value="F:metalloexopeptidase activity"/>
    <property type="evidence" value="ECO:0007669"/>
    <property type="project" value="InterPro"/>
</dbReference>
<evidence type="ECO:0000256" key="14">
    <source>
        <dbReference type="RuleBase" id="RU361240"/>
    </source>
</evidence>
<evidence type="ECO:0000256" key="2">
    <source>
        <dbReference type="ARBA" id="ARBA00004613"/>
    </source>
</evidence>
<dbReference type="InterPro" id="IPR007484">
    <property type="entry name" value="Peptidase_M28"/>
</dbReference>
<organism evidence="17 18">
    <name type="scientific">Stachybotrys chartarum (strain CBS 109288 / IBT 7711)</name>
    <name type="common">Toxic black mold</name>
    <name type="synonym">Stilbospora chartarum</name>
    <dbReference type="NCBI Taxonomy" id="1280523"/>
    <lineage>
        <taxon>Eukaryota</taxon>
        <taxon>Fungi</taxon>
        <taxon>Dikarya</taxon>
        <taxon>Ascomycota</taxon>
        <taxon>Pezizomycotina</taxon>
        <taxon>Sordariomycetes</taxon>
        <taxon>Hypocreomycetidae</taxon>
        <taxon>Hypocreales</taxon>
        <taxon>Stachybotryaceae</taxon>
        <taxon>Stachybotrys</taxon>
    </lineage>
</organism>
<keyword evidence="9 14" id="KW-0732">Signal</keyword>
<keyword evidence="11 14" id="KW-0862">Zinc</keyword>
<evidence type="ECO:0000256" key="3">
    <source>
        <dbReference type="ARBA" id="ARBA00005957"/>
    </source>
</evidence>
<comment type="similarity">
    <text evidence="3">Belongs to the peptidase M28 family. M28A subfamily.</text>
</comment>
<evidence type="ECO:0000256" key="6">
    <source>
        <dbReference type="ARBA" id="ARBA00022525"/>
    </source>
</evidence>
<evidence type="ECO:0000256" key="7">
    <source>
        <dbReference type="ARBA" id="ARBA00022670"/>
    </source>
</evidence>
<evidence type="ECO:0000256" key="12">
    <source>
        <dbReference type="ARBA" id="ARBA00023049"/>
    </source>
</evidence>
<dbReference type="SUPFAM" id="SSF53187">
    <property type="entry name" value="Zn-dependent exopeptidases"/>
    <property type="match status" value="1"/>
</dbReference>
<dbReference type="FunFam" id="3.40.630.10:FF:000054">
    <property type="entry name" value="Peptide hydrolase"/>
    <property type="match status" value="1"/>
</dbReference>
<dbReference type="EMBL" id="KL648586">
    <property type="protein sequence ID" value="KEY68187.1"/>
    <property type="molecule type" value="Genomic_DNA"/>
</dbReference>
<name>A0A084ASA8_STACB</name>
<keyword evidence="6" id="KW-0964">Secreted</keyword>
<dbReference type="InterPro" id="IPR041756">
    <property type="entry name" value="M28_SGAP-like"/>
</dbReference>
<sequence length="507" mass="53728">MKTASVAALAGAALVTAQECLEHVTSEALQELITLEDLLAGSQKLQEFADASGGTRSFGSGGHNATVDWLYDTLVATEYYNVYKQPFTELFHYATGSVTIDGEDLTIQPMTYTPGGAYSGPLVNSENLGCDVADYPAEAAGAVVLVSRGICPFSQKALSAAAAGAVGVLVYNNVPGIVSGTLGTPSPDYAVAIGISQEDSVPILEALAAGEVMIDMNIDAVAENRVNYNVIAETRWGDHDNVLVIGGHSDSVQAGPGINDDGSGTVGVLNVALALTNFKVRNAIRVAFWGAEEFGLLGSYYYLNSINGTLGGGPEEVAKIRAYLNFDMIASPNYMLGIYDGDGDAFNLTGPAGSGVLEQDFEEFYDANGYNHVPTEFSGRSDYAAFIQNGIPSGGLFTGAEVEKTEEEVALFGGEAGVAYDVNYHLVGDDINNLNNEAYLINAKSIANSVAKYANSFESLPMPDLQRRRWDGEQMKWWKRAFDMGQRAHAHAHARSSSALCGGGHKI</sequence>
<evidence type="ECO:0000256" key="4">
    <source>
        <dbReference type="ARBA" id="ARBA00011245"/>
    </source>
</evidence>
<dbReference type="GO" id="GO:0004177">
    <property type="term" value="F:aminopeptidase activity"/>
    <property type="evidence" value="ECO:0007669"/>
    <property type="project" value="UniProtKB-KW"/>
</dbReference>
<dbReference type="GO" id="GO:0046872">
    <property type="term" value="F:metal ion binding"/>
    <property type="evidence" value="ECO:0007669"/>
    <property type="project" value="UniProtKB-KW"/>
</dbReference>
<accession>A0A084ASA8</accession>
<dbReference type="GO" id="GO:0006508">
    <property type="term" value="P:proteolysis"/>
    <property type="evidence" value="ECO:0007669"/>
    <property type="project" value="UniProtKB-KW"/>
</dbReference>
<evidence type="ECO:0000256" key="1">
    <source>
        <dbReference type="ARBA" id="ARBA00001947"/>
    </source>
</evidence>
<evidence type="ECO:0000313" key="17">
    <source>
        <dbReference type="EMBL" id="KEY68187.1"/>
    </source>
</evidence>
<dbReference type="SUPFAM" id="SSF52025">
    <property type="entry name" value="PA domain"/>
    <property type="match status" value="1"/>
</dbReference>
<dbReference type="InterPro" id="IPR003137">
    <property type="entry name" value="PA_domain"/>
</dbReference>
<dbReference type="GO" id="GO:0005576">
    <property type="term" value="C:extracellular region"/>
    <property type="evidence" value="ECO:0007669"/>
    <property type="project" value="UniProtKB-SubCell"/>
</dbReference>
<comment type="subcellular location">
    <subcellularLocation>
        <location evidence="2">Secreted</location>
    </subcellularLocation>
</comment>
<keyword evidence="12" id="KW-0482">Metalloprotease</keyword>
<evidence type="ECO:0000313" key="18">
    <source>
        <dbReference type="Proteomes" id="UP000028045"/>
    </source>
</evidence>
<comment type="subunit">
    <text evidence="4">Monomer.</text>
</comment>
<feature type="signal peptide" evidence="14">
    <location>
        <begin position="1"/>
        <end position="17"/>
    </location>
</feature>
<evidence type="ECO:0000256" key="5">
    <source>
        <dbReference type="ARBA" id="ARBA00022438"/>
    </source>
</evidence>
<keyword evidence="18" id="KW-1185">Reference proteome</keyword>
<dbReference type="OrthoDB" id="10013407at2759"/>
<dbReference type="Pfam" id="PF02225">
    <property type="entry name" value="PA"/>
    <property type="match status" value="1"/>
</dbReference>
<dbReference type="CDD" id="cd03876">
    <property type="entry name" value="M28_SGAP_like"/>
    <property type="match status" value="1"/>
</dbReference>
<feature type="domain" description="PA" evidence="15">
    <location>
        <begin position="119"/>
        <end position="200"/>
    </location>
</feature>
<evidence type="ECO:0000256" key="8">
    <source>
        <dbReference type="ARBA" id="ARBA00022723"/>
    </source>
</evidence>
<gene>
    <name evidence="17" type="ORF">S7711_09100</name>
</gene>
<protein>
    <recommendedName>
        <fullName evidence="14">Peptide hydrolase</fullName>
        <ecNumber evidence="14">3.4.-.-</ecNumber>
    </recommendedName>
</protein>
<evidence type="ECO:0000256" key="11">
    <source>
        <dbReference type="ARBA" id="ARBA00022833"/>
    </source>
</evidence>
<comment type="cofactor">
    <cofactor evidence="1">
        <name>Zn(2+)</name>
        <dbReference type="ChEBI" id="CHEBI:29105"/>
    </cofactor>
</comment>
<keyword evidence="5" id="KW-0031">Aminopeptidase</keyword>
<feature type="chain" id="PRO_5005105990" description="Peptide hydrolase" evidence="14">
    <location>
        <begin position="18"/>
        <end position="507"/>
    </location>
</feature>
<dbReference type="Proteomes" id="UP000028045">
    <property type="component" value="Unassembled WGS sequence"/>
</dbReference>